<evidence type="ECO:0000256" key="1">
    <source>
        <dbReference type="SAM" id="Phobius"/>
    </source>
</evidence>
<dbReference type="EMBL" id="UINC01026878">
    <property type="protein sequence ID" value="SVB05124.1"/>
    <property type="molecule type" value="Genomic_DNA"/>
</dbReference>
<keyword evidence="1" id="KW-0472">Membrane</keyword>
<feature type="transmembrane region" description="Helical" evidence="1">
    <location>
        <begin position="12"/>
        <end position="32"/>
    </location>
</feature>
<keyword evidence="1" id="KW-1133">Transmembrane helix</keyword>
<sequence>MTLVNERRSVWPYYAVSLISGVVGAALLFYSLGSNVPAKETLHKFSGTVDKLFIIDDLSGVQTGFMKPMNSIHFTLQEGEEIFRYPSNWPGYSKIYEQLSFYVDVWVRRTDIDSGEPMVVFRLEQKVPKNWIVAPFSISYEKIAESQNRTRHSYVRLGAILLACSAGFLLIAVLLAVWNRRKNRATLQ</sequence>
<organism evidence="2">
    <name type="scientific">marine metagenome</name>
    <dbReference type="NCBI Taxonomy" id="408172"/>
    <lineage>
        <taxon>unclassified sequences</taxon>
        <taxon>metagenomes</taxon>
        <taxon>ecological metagenomes</taxon>
    </lineage>
</organism>
<feature type="transmembrane region" description="Helical" evidence="1">
    <location>
        <begin position="157"/>
        <end position="178"/>
    </location>
</feature>
<keyword evidence="1" id="KW-0812">Transmembrane</keyword>
<dbReference type="AlphaFoldDB" id="A0A382AUT7"/>
<evidence type="ECO:0000313" key="2">
    <source>
        <dbReference type="EMBL" id="SVB05124.1"/>
    </source>
</evidence>
<proteinExistence type="predicted"/>
<gene>
    <name evidence="2" type="ORF">METZ01_LOCUS157978</name>
</gene>
<reference evidence="2" key="1">
    <citation type="submission" date="2018-05" db="EMBL/GenBank/DDBJ databases">
        <authorList>
            <person name="Lanie J.A."/>
            <person name="Ng W.-L."/>
            <person name="Kazmierczak K.M."/>
            <person name="Andrzejewski T.M."/>
            <person name="Davidsen T.M."/>
            <person name="Wayne K.J."/>
            <person name="Tettelin H."/>
            <person name="Glass J.I."/>
            <person name="Rusch D."/>
            <person name="Podicherti R."/>
            <person name="Tsui H.-C.T."/>
            <person name="Winkler M.E."/>
        </authorList>
    </citation>
    <scope>NUCLEOTIDE SEQUENCE</scope>
</reference>
<protein>
    <submittedName>
        <fullName evidence="2">Uncharacterized protein</fullName>
    </submittedName>
</protein>
<accession>A0A382AUT7</accession>
<name>A0A382AUT7_9ZZZZ</name>